<keyword evidence="3" id="KW-1185">Reference proteome</keyword>
<evidence type="ECO:0008006" key="4">
    <source>
        <dbReference type="Google" id="ProtNLM"/>
    </source>
</evidence>
<evidence type="ECO:0000313" key="3">
    <source>
        <dbReference type="Proteomes" id="UP001244341"/>
    </source>
</evidence>
<comment type="subcellular location">
    <subcellularLocation>
        <location evidence="1">Cytoplasm</location>
        <location evidence="1">Cytoskeleton</location>
        <location evidence="1">Cilium axoneme</location>
    </subcellularLocation>
</comment>
<reference evidence="2 3" key="1">
    <citation type="submission" date="2023-05" db="EMBL/GenBank/DDBJ databases">
        <title>A 100% complete, gapless, phased diploid assembly of the Scenedesmus obliquus UTEX 3031 genome.</title>
        <authorList>
            <person name="Biondi T.C."/>
            <person name="Hanschen E.R."/>
            <person name="Kwon T."/>
            <person name="Eng W."/>
            <person name="Kruse C.P.S."/>
            <person name="Koehler S.I."/>
            <person name="Kunde Y."/>
            <person name="Gleasner C.D."/>
            <person name="You Mak K.T."/>
            <person name="Polle J."/>
            <person name="Hovde B.T."/>
            <person name="Starkenburg S.R."/>
        </authorList>
    </citation>
    <scope>NUCLEOTIDE SEQUENCE [LARGE SCALE GENOMIC DNA]</scope>
    <source>
        <strain evidence="2 3">DOE0152z</strain>
    </source>
</reference>
<dbReference type="Gene3D" id="3.80.10.10">
    <property type="entry name" value="Ribonuclease Inhibitor"/>
    <property type="match status" value="1"/>
</dbReference>
<sequence>MFESRVHHPRLPLELIERCLSYTEDPHLLLHLETVNHAIHAARLVLPGECETHIGREWPHSISAISRLAALHHQLDRVASLTLHIDSLPEHFFQTERCRALTSLTLQGLAQAPACLGQLQQLRLLRLAGSFSSLPEELRCCSALQQLAISSNTPGARTTGWEEAGAFAAAGGLSDVLRGAVQGGSDEAQQQQGLHNINMLDAAADEDDNHVQGGSNEEHQQGLRNINMLDAGADVHADDADEGDNHGEADMEEHHQLAAGLPQLRLLMLDGQAAGQAGRVLLQQLSDRGCKVVVEDESD</sequence>
<accession>A0ABY8UM72</accession>
<organism evidence="2 3">
    <name type="scientific">Tetradesmus obliquus</name>
    <name type="common">Green alga</name>
    <name type="synonym">Acutodesmus obliquus</name>
    <dbReference type="NCBI Taxonomy" id="3088"/>
    <lineage>
        <taxon>Eukaryota</taxon>
        <taxon>Viridiplantae</taxon>
        <taxon>Chlorophyta</taxon>
        <taxon>core chlorophytes</taxon>
        <taxon>Chlorophyceae</taxon>
        <taxon>CS clade</taxon>
        <taxon>Sphaeropleales</taxon>
        <taxon>Scenedesmaceae</taxon>
        <taxon>Tetradesmus</taxon>
    </lineage>
</organism>
<evidence type="ECO:0000256" key="1">
    <source>
        <dbReference type="ARBA" id="ARBA00004430"/>
    </source>
</evidence>
<dbReference type="InterPro" id="IPR032675">
    <property type="entry name" value="LRR_dom_sf"/>
</dbReference>
<dbReference type="SUPFAM" id="SSF52058">
    <property type="entry name" value="L domain-like"/>
    <property type="match status" value="1"/>
</dbReference>
<protein>
    <recommendedName>
        <fullName evidence="4">F-box domain-containing protein</fullName>
    </recommendedName>
</protein>
<proteinExistence type="predicted"/>
<evidence type="ECO:0000313" key="2">
    <source>
        <dbReference type="EMBL" id="WIA22450.1"/>
    </source>
</evidence>
<dbReference type="EMBL" id="CP126221">
    <property type="protein sequence ID" value="WIA22450.1"/>
    <property type="molecule type" value="Genomic_DNA"/>
</dbReference>
<name>A0ABY8UM72_TETOB</name>
<dbReference type="Proteomes" id="UP001244341">
    <property type="component" value="Chromosome 14b"/>
</dbReference>
<gene>
    <name evidence="2" type="ORF">OEZ85_004748</name>
</gene>